<dbReference type="Pfam" id="PF03175">
    <property type="entry name" value="DNA_pol_B_2"/>
    <property type="match status" value="1"/>
</dbReference>
<evidence type="ECO:0000256" key="8">
    <source>
        <dbReference type="ARBA" id="ARBA00049244"/>
    </source>
</evidence>
<dbReference type="Proteomes" id="UP000243579">
    <property type="component" value="Unassembled WGS sequence"/>
</dbReference>
<keyword evidence="11" id="KW-1185">Reference proteome</keyword>
<dbReference type="GO" id="GO:0003887">
    <property type="term" value="F:DNA-directed DNA polymerase activity"/>
    <property type="evidence" value="ECO:0007669"/>
    <property type="project" value="UniProtKB-KW"/>
</dbReference>
<evidence type="ECO:0000256" key="4">
    <source>
        <dbReference type="ARBA" id="ARBA00022695"/>
    </source>
</evidence>
<keyword evidence="7" id="KW-0238">DNA-binding</keyword>
<evidence type="ECO:0000256" key="7">
    <source>
        <dbReference type="ARBA" id="ARBA00023125"/>
    </source>
</evidence>
<keyword evidence="4" id="KW-0548">Nucleotidyltransferase</keyword>
<evidence type="ECO:0000313" key="11">
    <source>
        <dbReference type="Proteomes" id="UP000243579"/>
    </source>
</evidence>
<dbReference type="OrthoDB" id="10265614at2759"/>
<reference evidence="10 11" key="1">
    <citation type="journal article" date="2014" name="Genome Biol. Evol.">
        <title>The secreted proteins of Achlya hypogyna and Thraustotheca clavata identify the ancestral oomycete secretome and reveal gene acquisitions by horizontal gene transfer.</title>
        <authorList>
            <person name="Misner I."/>
            <person name="Blouin N."/>
            <person name="Leonard G."/>
            <person name="Richards T.A."/>
            <person name="Lane C.E."/>
        </authorList>
    </citation>
    <scope>NUCLEOTIDE SEQUENCE [LARGE SCALE GENOMIC DNA]</scope>
    <source>
        <strain evidence="10 11">ATCC 48635</strain>
    </source>
</reference>
<evidence type="ECO:0000256" key="2">
    <source>
        <dbReference type="ARBA" id="ARBA00012417"/>
    </source>
</evidence>
<dbReference type="InterPro" id="IPR043502">
    <property type="entry name" value="DNA/RNA_pol_sf"/>
</dbReference>
<dbReference type="EMBL" id="JNBR01001671">
    <property type="protein sequence ID" value="OQR85489.1"/>
    <property type="molecule type" value="Genomic_DNA"/>
</dbReference>
<evidence type="ECO:0000256" key="3">
    <source>
        <dbReference type="ARBA" id="ARBA00022679"/>
    </source>
</evidence>
<keyword evidence="6" id="KW-0239">DNA-directed DNA polymerase</keyword>
<keyword evidence="5" id="KW-0235">DNA replication</keyword>
<comment type="caution">
    <text evidence="10">The sequence shown here is derived from an EMBL/GenBank/DDBJ whole genome shotgun (WGS) entry which is preliminary data.</text>
</comment>
<comment type="similarity">
    <text evidence="1">Belongs to the DNA polymerase type-B family.</text>
</comment>
<dbReference type="PANTHER" id="PTHR48144">
    <property type="entry name" value="DNA-DIRECTED DNA POLYMERASE"/>
    <property type="match status" value="1"/>
</dbReference>
<keyword evidence="3" id="KW-0808">Transferase</keyword>
<evidence type="ECO:0000259" key="9">
    <source>
        <dbReference type="Pfam" id="PF03175"/>
    </source>
</evidence>
<accession>A0A1V9YIE1</accession>
<organism evidence="10 11">
    <name type="scientific">Achlya hypogyna</name>
    <name type="common">Oomycete</name>
    <name type="synonym">Protoachlya hypogyna</name>
    <dbReference type="NCBI Taxonomy" id="1202772"/>
    <lineage>
        <taxon>Eukaryota</taxon>
        <taxon>Sar</taxon>
        <taxon>Stramenopiles</taxon>
        <taxon>Oomycota</taxon>
        <taxon>Saprolegniomycetes</taxon>
        <taxon>Saprolegniales</taxon>
        <taxon>Achlyaceae</taxon>
        <taxon>Achlya</taxon>
    </lineage>
</organism>
<protein>
    <recommendedName>
        <fullName evidence="2">DNA-directed DNA polymerase</fullName>
        <ecNumber evidence="2">2.7.7.7</ecNumber>
    </recommendedName>
</protein>
<gene>
    <name evidence="10" type="ORF">ACHHYP_11767</name>
</gene>
<dbReference type="AlphaFoldDB" id="A0A1V9YIE1"/>
<dbReference type="EC" id="2.7.7.7" evidence="2"/>
<evidence type="ECO:0000256" key="6">
    <source>
        <dbReference type="ARBA" id="ARBA00022932"/>
    </source>
</evidence>
<comment type="catalytic activity">
    <reaction evidence="8">
        <text>DNA(n) + a 2'-deoxyribonucleoside 5'-triphosphate = DNA(n+1) + diphosphate</text>
        <dbReference type="Rhea" id="RHEA:22508"/>
        <dbReference type="Rhea" id="RHEA-COMP:17339"/>
        <dbReference type="Rhea" id="RHEA-COMP:17340"/>
        <dbReference type="ChEBI" id="CHEBI:33019"/>
        <dbReference type="ChEBI" id="CHEBI:61560"/>
        <dbReference type="ChEBI" id="CHEBI:173112"/>
        <dbReference type="EC" id="2.7.7.7"/>
    </reaction>
</comment>
<dbReference type="GO" id="GO:0006260">
    <property type="term" value="P:DNA replication"/>
    <property type="evidence" value="ECO:0007669"/>
    <property type="project" value="UniProtKB-KW"/>
</dbReference>
<evidence type="ECO:0000256" key="5">
    <source>
        <dbReference type="ARBA" id="ARBA00022705"/>
    </source>
</evidence>
<evidence type="ECO:0000256" key="1">
    <source>
        <dbReference type="ARBA" id="ARBA00005755"/>
    </source>
</evidence>
<dbReference type="SUPFAM" id="SSF56672">
    <property type="entry name" value="DNA/RNA polymerases"/>
    <property type="match status" value="1"/>
</dbReference>
<dbReference type="GO" id="GO:0000166">
    <property type="term" value="F:nucleotide binding"/>
    <property type="evidence" value="ECO:0007669"/>
    <property type="project" value="InterPro"/>
</dbReference>
<dbReference type="GO" id="GO:0003677">
    <property type="term" value="F:DNA binding"/>
    <property type="evidence" value="ECO:0007669"/>
    <property type="project" value="UniProtKB-KW"/>
</dbReference>
<name>A0A1V9YIE1_ACHHY</name>
<sequence length="248" mass="28497">MRGVPLAFAREAIVGGRVMMTRDNQKHHTKHQLSDFDAVSLYPSSQSIPEGYVQGTPKLFKDAIPTDADYYIARVRFDSIAKKRHFPLLSVFKAESDARNFTNDIVGKTMILGKQALEDVVEFQGATYTVIEGRYWNDGFNDQICHTIRSLFAERLKLKMEGNPLQNGIKLLMNSAYGKLIQKPIIKQKTFVRNTSRDPNKIKEHTHKNIHKLITRTMVTEDLALFEEHKAVYDHWSPAHLGVQWERN</sequence>
<dbReference type="PANTHER" id="PTHR48144:SF2">
    <property type="entry name" value="DNA-DIRECTED DNA POLYMERASE"/>
    <property type="match status" value="1"/>
</dbReference>
<proteinExistence type="inferred from homology"/>
<dbReference type="InterPro" id="IPR004868">
    <property type="entry name" value="DNA-dir_DNA_pol_B_mt/vir"/>
</dbReference>
<evidence type="ECO:0000313" key="10">
    <source>
        <dbReference type="EMBL" id="OQR85489.1"/>
    </source>
</evidence>
<feature type="domain" description="DNA-directed DNA polymerase family B mitochondria/virus" evidence="9">
    <location>
        <begin position="9"/>
        <end position="211"/>
    </location>
</feature>